<dbReference type="SUPFAM" id="SSF54862">
    <property type="entry name" value="4Fe-4S ferredoxins"/>
    <property type="match status" value="1"/>
</dbReference>
<keyword evidence="2" id="KW-0408">Iron</keyword>
<keyword evidence="1" id="KW-0479">Metal-binding</keyword>
<accession>A0A1F5T5R0</accession>
<protein>
    <recommendedName>
        <fullName evidence="4">4Fe-4S ferredoxin-type domain-containing protein</fullName>
    </recommendedName>
</protein>
<dbReference type="InterPro" id="IPR007525">
    <property type="entry name" value="FrhB_FdhB_C"/>
</dbReference>
<dbReference type="GO" id="GO:0046872">
    <property type="term" value="F:metal ion binding"/>
    <property type="evidence" value="ECO:0007669"/>
    <property type="project" value="UniProtKB-KW"/>
</dbReference>
<dbReference type="InterPro" id="IPR017900">
    <property type="entry name" value="4Fe4S_Fe_S_CS"/>
</dbReference>
<dbReference type="InterPro" id="IPR007516">
    <property type="entry name" value="Co_F420_Hydgase/DH_bsu_N"/>
</dbReference>
<dbReference type="InterPro" id="IPR045220">
    <property type="entry name" value="FRHB/FDHB/HCAR-like"/>
</dbReference>
<feature type="domain" description="4Fe-4S ferredoxin-type" evidence="4">
    <location>
        <begin position="4"/>
        <end position="33"/>
    </location>
</feature>
<dbReference type="GO" id="GO:0052592">
    <property type="term" value="F:oxidoreductase activity, acting on CH or CH2 groups, with an iron-sulfur protein as acceptor"/>
    <property type="evidence" value="ECO:0007669"/>
    <property type="project" value="TreeGrafter"/>
</dbReference>
<dbReference type="Pfam" id="PF04422">
    <property type="entry name" value="FrhB_FdhB_N"/>
    <property type="match status" value="1"/>
</dbReference>
<dbReference type="InterPro" id="IPR017896">
    <property type="entry name" value="4Fe4S_Fe-S-bd"/>
</dbReference>
<comment type="caution">
    <text evidence="5">The sequence shown here is derived from an EMBL/GenBank/DDBJ whole genome shotgun (WGS) entry which is preliminary data.</text>
</comment>
<evidence type="ECO:0000313" key="5">
    <source>
        <dbReference type="EMBL" id="OGF34307.1"/>
    </source>
</evidence>
<evidence type="ECO:0000256" key="1">
    <source>
        <dbReference type="ARBA" id="ARBA00022723"/>
    </source>
</evidence>
<evidence type="ECO:0000256" key="2">
    <source>
        <dbReference type="ARBA" id="ARBA00023004"/>
    </source>
</evidence>
<dbReference type="PANTHER" id="PTHR31332:SF0">
    <property type="entry name" value="7-HYDROXYMETHYL CHLOROPHYLL A REDUCTASE, CHLOROPLASTIC"/>
    <property type="match status" value="1"/>
</dbReference>
<dbReference type="GO" id="GO:0051536">
    <property type="term" value="F:iron-sulfur cluster binding"/>
    <property type="evidence" value="ECO:0007669"/>
    <property type="project" value="UniProtKB-KW"/>
</dbReference>
<dbReference type="AlphaFoldDB" id="A0A1F5T5R0"/>
<dbReference type="PROSITE" id="PS00198">
    <property type="entry name" value="4FE4S_FER_1"/>
    <property type="match status" value="1"/>
</dbReference>
<evidence type="ECO:0000259" key="4">
    <source>
        <dbReference type="PROSITE" id="PS51379"/>
    </source>
</evidence>
<dbReference type="PANTHER" id="PTHR31332">
    <property type="entry name" value="7-HYDROXYMETHYL CHLOROPHYLL A REDUCTASE, CHLOROPLASTIC"/>
    <property type="match status" value="1"/>
</dbReference>
<sequence length="438" mass="48846">MMIKNRKIIPTLCKGCGLCVALCSQSAISMRRDEIGLYVPQIDQAACMDCGLCAKTCPAASEYRKHIVADSDISQTLLGPFKKVFVGRATDLDILKNATAGGIVTALLTSAMNNKIIDSCLEVKADESDPFKSQAVIITNIEDVRGVAGSRYLPVELSPAIKKLCVDVTLKRTAIVGLPCQLAGVNLAKTLVTELEQKIAFTIGLFCKQTKDLRFTDLILRTMKLSKEQVRNIKYRSNGWPGDVTVVLKNGEVKTRPCGAFNALWGTLSCSPAFCLTCTNPLAETADIAIGDAWLPRYITSKKCSSLIVIRTQRGMDIVNRAVVDQVVELEEINPEEVLDIQPKFIIAAKKNNYQARLKVLRFFYKDVHSLPTDYATTINRGSRLEAWWVYLVRVISSSALFRHVYRYFPKWLLQIMSGFCLRAWRTIYSRTKPNIDI</sequence>
<proteinExistence type="predicted"/>
<name>A0A1F5T5R0_9BACT</name>
<dbReference type="EMBL" id="MFGM01000074">
    <property type="protein sequence ID" value="OGF34307.1"/>
    <property type="molecule type" value="Genomic_DNA"/>
</dbReference>
<dbReference type="Gene3D" id="3.30.70.20">
    <property type="match status" value="1"/>
</dbReference>
<keyword evidence="3" id="KW-0411">Iron-sulfur</keyword>
<dbReference type="Pfam" id="PF04432">
    <property type="entry name" value="FrhB_FdhB_C"/>
    <property type="match status" value="1"/>
</dbReference>
<evidence type="ECO:0000256" key="3">
    <source>
        <dbReference type="ARBA" id="ARBA00023014"/>
    </source>
</evidence>
<organism evidence="5 6">
    <name type="scientific">Candidatus Falkowbacteria bacterium RIFOXYC2_FULL_48_21</name>
    <dbReference type="NCBI Taxonomy" id="1798005"/>
    <lineage>
        <taxon>Bacteria</taxon>
        <taxon>Candidatus Falkowiibacteriota</taxon>
    </lineage>
</organism>
<feature type="domain" description="4Fe-4S ferredoxin-type" evidence="4">
    <location>
        <begin position="38"/>
        <end position="66"/>
    </location>
</feature>
<dbReference type="PROSITE" id="PS51379">
    <property type="entry name" value="4FE4S_FER_2"/>
    <property type="match status" value="2"/>
</dbReference>
<dbReference type="Pfam" id="PF12838">
    <property type="entry name" value="Fer4_7"/>
    <property type="match status" value="1"/>
</dbReference>
<evidence type="ECO:0000313" key="6">
    <source>
        <dbReference type="Proteomes" id="UP000178656"/>
    </source>
</evidence>
<reference evidence="5 6" key="1">
    <citation type="journal article" date="2016" name="Nat. Commun.">
        <title>Thousands of microbial genomes shed light on interconnected biogeochemical processes in an aquifer system.</title>
        <authorList>
            <person name="Anantharaman K."/>
            <person name="Brown C.T."/>
            <person name="Hug L.A."/>
            <person name="Sharon I."/>
            <person name="Castelle C.J."/>
            <person name="Probst A.J."/>
            <person name="Thomas B.C."/>
            <person name="Singh A."/>
            <person name="Wilkins M.J."/>
            <person name="Karaoz U."/>
            <person name="Brodie E.L."/>
            <person name="Williams K.H."/>
            <person name="Hubbard S.S."/>
            <person name="Banfield J.F."/>
        </authorList>
    </citation>
    <scope>NUCLEOTIDE SEQUENCE [LARGE SCALE GENOMIC DNA]</scope>
</reference>
<gene>
    <name evidence="5" type="ORF">A2482_00755</name>
</gene>
<dbReference type="Proteomes" id="UP000178656">
    <property type="component" value="Unassembled WGS sequence"/>
</dbReference>